<evidence type="ECO:0000313" key="1">
    <source>
        <dbReference type="EnsemblMetazoa" id="CLYHEMP015502.1"/>
    </source>
</evidence>
<evidence type="ECO:0000313" key="2">
    <source>
        <dbReference type="Proteomes" id="UP000594262"/>
    </source>
</evidence>
<dbReference type="EnsemblMetazoa" id="CLYHEMT015502.1">
    <property type="protein sequence ID" value="CLYHEMP015502.1"/>
    <property type="gene ID" value="CLYHEMG015502"/>
</dbReference>
<protein>
    <submittedName>
        <fullName evidence="1">Uncharacterized protein</fullName>
    </submittedName>
</protein>
<dbReference type="Proteomes" id="UP000594262">
    <property type="component" value="Unplaced"/>
</dbReference>
<dbReference type="AlphaFoldDB" id="A0A7M5X0D5"/>
<reference evidence="1" key="1">
    <citation type="submission" date="2021-01" db="UniProtKB">
        <authorList>
            <consortium name="EnsemblMetazoa"/>
        </authorList>
    </citation>
    <scope>IDENTIFICATION</scope>
</reference>
<name>A0A7M5X0D5_9CNID</name>
<keyword evidence="2" id="KW-1185">Reference proteome</keyword>
<organism evidence="1 2">
    <name type="scientific">Clytia hemisphaerica</name>
    <dbReference type="NCBI Taxonomy" id="252671"/>
    <lineage>
        <taxon>Eukaryota</taxon>
        <taxon>Metazoa</taxon>
        <taxon>Cnidaria</taxon>
        <taxon>Hydrozoa</taxon>
        <taxon>Hydroidolina</taxon>
        <taxon>Leptothecata</taxon>
        <taxon>Obeliida</taxon>
        <taxon>Clytiidae</taxon>
        <taxon>Clytia</taxon>
    </lineage>
</organism>
<sequence length="111" mass="12607">MPKRKAICFATTLLPLVEFVWRPIKRFPIRTDKTFKFDPVESDEIFKLLQGLKRKKATGIDQLPSNLLKDSAPVIDKPLAHIVIYINISNRVEKSPHSSAGSISSAEIMFR</sequence>
<dbReference type="OrthoDB" id="445826at2759"/>
<proteinExistence type="predicted"/>
<accession>A0A7M5X0D5</accession>